<name>A0A3A3A3B0_9EURO</name>
<dbReference type="EMBL" id="MVGC01000078">
    <property type="protein sequence ID" value="RJE24515.1"/>
    <property type="molecule type" value="Genomic_DNA"/>
</dbReference>
<dbReference type="PANTHER" id="PTHR47431">
    <property type="entry name" value="ZN(II)2CYS6 TRANSCRIPTION FACTOR (EUROFUNG)-RELATED"/>
    <property type="match status" value="1"/>
</dbReference>
<gene>
    <name evidence="1" type="ORF">PHISCL_03153</name>
</gene>
<dbReference type="Proteomes" id="UP000266188">
    <property type="component" value="Unassembled WGS sequence"/>
</dbReference>
<evidence type="ECO:0000313" key="1">
    <source>
        <dbReference type="EMBL" id="RJE24515.1"/>
    </source>
</evidence>
<protein>
    <submittedName>
        <fullName evidence="1">ZnII2Cys6 transcription factor</fullName>
    </submittedName>
</protein>
<dbReference type="PANTHER" id="PTHR47431:SF5">
    <property type="entry name" value="ZN(II)2CYS6 TRANSCRIPTION FACTOR (EUROFUNG)"/>
    <property type="match status" value="1"/>
</dbReference>
<dbReference type="OrthoDB" id="2123952at2759"/>
<organism evidence="1 2">
    <name type="scientific">Aspergillus sclerotialis</name>
    <dbReference type="NCBI Taxonomy" id="2070753"/>
    <lineage>
        <taxon>Eukaryota</taxon>
        <taxon>Fungi</taxon>
        <taxon>Dikarya</taxon>
        <taxon>Ascomycota</taxon>
        <taxon>Pezizomycotina</taxon>
        <taxon>Eurotiomycetes</taxon>
        <taxon>Eurotiomycetidae</taxon>
        <taxon>Eurotiales</taxon>
        <taxon>Aspergillaceae</taxon>
        <taxon>Aspergillus</taxon>
        <taxon>Aspergillus subgen. Polypaecilum</taxon>
    </lineage>
</organism>
<sequence length="462" mass="51950">MAILVLIPLIEDPHPISEAAIALRRSYADMYAQAALASAESTTSDHSNTVVSRISNTNGDQGPQSLLHPSLPLALEPVLALLLLGVYEYCQRANRKQMRSRVYHALTLSMDLSLHARGSMDTEGLSSESRVWWMIMYLVYQSAIFNHSSPIVLVHDERITTPFPDICGSRELLPSLMRAQDVLLKTGAIAKELTDEKLRGPYNQIRERICEMDSLILGLASQLDHTQYMNTAEGADASASKNLWLMARYLVHTARIKLHRFRAFRDYPVFLDKFCDLSSINSFYLSDYPQELSPDRLADIDMRFPFSEQESTNISLKAALALSRILRSLQWPDPSYSESSSGPKPPEAIDGLTGISVPPAFHPRYPRSLPYLACCGMQSYYVLITLLRKVHTSLRVGDLSTCYYLLIHPEPGTEREDAERLIEELRHGSKLVCDFMSSNAVFEGVSDMAREVETIYSAQLHD</sequence>
<accession>A0A3A3A3B0</accession>
<dbReference type="STRING" id="2070753.A0A3A3A3B0"/>
<comment type="caution">
    <text evidence="1">The sequence shown here is derived from an EMBL/GenBank/DDBJ whole genome shotgun (WGS) entry which is preliminary data.</text>
</comment>
<keyword evidence="2" id="KW-1185">Reference proteome</keyword>
<evidence type="ECO:0000313" key="2">
    <source>
        <dbReference type="Proteomes" id="UP000266188"/>
    </source>
</evidence>
<reference evidence="2" key="1">
    <citation type="submission" date="2017-02" db="EMBL/GenBank/DDBJ databases">
        <authorList>
            <person name="Tafer H."/>
            <person name="Lopandic K."/>
        </authorList>
    </citation>
    <scope>NUCLEOTIDE SEQUENCE [LARGE SCALE GENOMIC DNA]</scope>
    <source>
        <strain evidence="2">CBS 366.77</strain>
    </source>
</reference>
<proteinExistence type="predicted"/>
<dbReference type="AlphaFoldDB" id="A0A3A3A3B0"/>